<evidence type="ECO:0008006" key="2">
    <source>
        <dbReference type="Google" id="ProtNLM"/>
    </source>
</evidence>
<accession>A0A1B2DE50</accession>
<dbReference type="RefSeq" id="WP_099517373.1">
    <property type="nucleotide sequence ID" value="NZ_CP016808.1"/>
</dbReference>
<sequence>MPLSEKFFITSKTAEDIVLSFSLEELSEPQNAELLLRAYAPMIGTGEKRVAAALFCSWYAGVCGAMHSMLAAADRRAAALRMTNMSVQLSLMDGMPLFSFRVYEGWSETIPATPSAQEPAGNAQAALAIFYRDEVRPIIAALSQASQTQAALLWKQIYTSLYGYMEDEAMEPEDEESQAAVRERFRRWTWDMEPESFGLSRNPFRITPKFMAHPTEPGQMMAVKAICCLAYKLEAEFGYCCNCPIAQR</sequence>
<gene>
    <name evidence="1" type="ORF">BBD42_05635</name>
</gene>
<dbReference type="AlphaFoldDB" id="A0A1B2DE50"/>
<protein>
    <recommendedName>
        <fullName evidence="2">Ferric siderophore reductase C-terminal domain-containing protein</fullName>
    </recommendedName>
</protein>
<reference evidence="1" key="1">
    <citation type="submission" date="2016-08" db="EMBL/GenBank/DDBJ databases">
        <title>Complete Genome Seqeunce of Paenibacillus sp. BIHB 4019 from tea rhizoplane.</title>
        <authorList>
            <person name="Thakur R."/>
            <person name="Swarnkar M.K."/>
            <person name="Gulati A."/>
        </authorList>
    </citation>
    <scope>NUCLEOTIDE SEQUENCE [LARGE SCALE GENOMIC DNA]</scope>
    <source>
        <strain evidence="1">BIHB4019</strain>
    </source>
</reference>
<evidence type="ECO:0000313" key="1">
    <source>
        <dbReference type="EMBL" id="ANY65998.1"/>
    </source>
</evidence>
<dbReference type="EMBL" id="CP016808">
    <property type="protein sequence ID" value="ANY65998.1"/>
    <property type="molecule type" value="Genomic_DNA"/>
</dbReference>
<organism evidence="1">
    <name type="scientific">Paenibacillus sp. BIHB 4019</name>
    <dbReference type="NCBI Taxonomy" id="1870819"/>
    <lineage>
        <taxon>Bacteria</taxon>
        <taxon>Bacillati</taxon>
        <taxon>Bacillota</taxon>
        <taxon>Bacilli</taxon>
        <taxon>Bacillales</taxon>
        <taxon>Paenibacillaceae</taxon>
        <taxon>Paenibacillus</taxon>
    </lineage>
</organism>
<name>A0A1B2DE50_9BACL</name>
<proteinExistence type="predicted"/>